<evidence type="ECO:0000313" key="4">
    <source>
        <dbReference type="EMBL" id="OAB30393.1"/>
    </source>
</evidence>
<dbReference type="AlphaFoldDB" id="A0A167ZFI1"/>
<evidence type="ECO:0000313" key="5">
    <source>
        <dbReference type="Proteomes" id="UP000077164"/>
    </source>
</evidence>
<comment type="caution">
    <text evidence="4">The sequence shown here is derived from an EMBL/GenBank/DDBJ whole genome shotgun (WGS) entry which is preliminary data.</text>
</comment>
<keyword evidence="2" id="KW-0547">Nucleotide-binding</keyword>
<reference evidence="4 5" key="1">
    <citation type="submission" date="2016-03" db="EMBL/GenBank/DDBJ databases">
        <title>Draft genome sequence of Flavobacterium fryxellicola DSM 16209.</title>
        <authorList>
            <person name="Shin S.-K."/>
            <person name="Yi H."/>
        </authorList>
    </citation>
    <scope>NUCLEOTIDE SEQUENCE [LARGE SCALE GENOMIC DNA]</scope>
    <source>
        <strain evidence="4 5">DSM 16209</strain>
    </source>
</reference>
<feature type="active site" evidence="1">
    <location>
        <position position="319"/>
    </location>
</feature>
<accession>A0A167ZFI1</accession>
<dbReference type="SUPFAM" id="SSF140931">
    <property type="entry name" value="Fic-like"/>
    <property type="match status" value="1"/>
</dbReference>
<dbReference type="InterPro" id="IPR003812">
    <property type="entry name" value="Fido"/>
</dbReference>
<dbReference type="EMBL" id="LVJE01000005">
    <property type="protein sequence ID" value="OAB30393.1"/>
    <property type="molecule type" value="Genomic_DNA"/>
</dbReference>
<dbReference type="OrthoDB" id="9814400at2"/>
<name>A0A167ZFI1_9FLAO</name>
<keyword evidence="2" id="KW-0067">ATP-binding</keyword>
<evidence type="ECO:0000256" key="1">
    <source>
        <dbReference type="PIRSR" id="PIRSR640198-1"/>
    </source>
</evidence>
<dbReference type="STRING" id="249352.SAMN05444395_11058"/>
<dbReference type="PANTHER" id="PTHR13504">
    <property type="entry name" value="FIDO DOMAIN-CONTAINING PROTEIN DDB_G0283145"/>
    <property type="match status" value="1"/>
</dbReference>
<feature type="binding site" evidence="2">
    <location>
        <begin position="323"/>
        <end position="330"/>
    </location>
    <ligand>
        <name>ATP</name>
        <dbReference type="ChEBI" id="CHEBI:30616"/>
    </ligand>
</feature>
<proteinExistence type="predicted"/>
<dbReference type="Pfam" id="PF02661">
    <property type="entry name" value="Fic"/>
    <property type="match status" value="1"/>
</dbReference>
<dbReference type="Proteomes" id="UP000077164">
    <property type="component" value="Unassembled WGS sequence"/>
</dbReference>
<protein>
    <recommendedName>
        <fullName evidence="3">Fido domain-containing protein</fullName>
    </recommendedName>
</protein>
<organism evidence="4 5">
    <name type="scientific">Flavobacterium fryxellicola</name>
    <dbReference type="NCBI Taxonomy" id="249352"/>
    <lineage>
        <taxon>Bacteria</taxon>
        <taxon>Pseudomonadati</taxon>
        <taxon>Bacteroidota</taxon>
        <taxon>Flavobacteriia</taxon>
        <taxon>Flavobacteriales</taxon>
        <taxon>Flavobacteriaceae</taxon>
        <taxon>Flavobacterium</taxon>
    </lineage>
</organism>
<dbReference type="RefSeq" id="WP_082854267.1">
    <property type="nucleotide sequence ID" value="NZ_FRDK01000010.1"/>
</dbReference>
<sequence length="500" mass="58368">MKKVGFTWLQEKLHIQGFKLTHESYIGTTDKTELSSINSVIRTFKSKYDVNIDLPMTHLEFALKYDDFNLALIKEIFTSVGHQTISDYIKENPNRKYPRIIGYLYEFTGGKSVEVDVTATNYENILNSSRYITGDITKITKWKVNDNLIGQNKFCPIIRRTTELSALLDWNIEEAIQNLKHEYSPEIFKRASYFLYKKESKTSSEIEKEEPSQDRMEKFIALLEEAGQKSFEESLAETELVRLQNVIVDQRYADDSFRDFQNYIGQTMRDYTQKIRYVCPPPQYVKSLMQGIIDLNKKNISTKTIIKAAMVSFGYVYIHPFEDGNGRIHRFLIHDILVRDGIVPNGTILPVSAQILAHMDEYDTTLELLSKLIERKVKYDLNDAGEMFVNNASEIEAIYRYPDLTNHTVFLARAIQATITNDIPEELHFLQCYDELRSDIQNIVDMPDNKVDRMIVFLHQNKGKLASRKRDFYKELSDDEIEQMEHAYNQVFQKKKHPNE</sequence>
<evidence type="ECO:0000256" key="2">
    <source>
        <dbReference type="PIRSR" id="PIRSR640198-2"/>
    </source>
</evidence>
<feature type="domain" description="Fido" evidence="3">
    <location>
        <begin position="235"/>
        <end position="382"/>
    </location>
</feature>
<evidence type="ECO:0000259" key="3">
    <source>
        <dbReference type="PROSITE" id="PS51459"/>
    </source>
</evidence>
<dbReference type="InterPro" id="IPR036597">
    <property type="entry name" value="Fido-like_dom_sf"/>
</dbReference>
<dbReference type="Gene3D" id="1.10.3290.10">
    <property type="entry name" value="Fido-like domain"/>
    <property type="match status" value="1"/>
</dbReference>
<dbReference type="PANTHER" id="PTHR13504:SF38">
    <property type="entry name" value="FIDO DOMAIN-CONTAINING PROTEIN"/>
    <property type="match status" value="1"/>
</dbReference>
<dbReference type="GO" id="GO:0005524">
    <property type="term" value="F:ATP binding"/>
    <property type="evidence" value="ECO:0007669"/>
    <property type="project" value="UniProtKB-KW"/>
</dbReference>
<dbReference type="PROSITE" id="PS51459">
    <property type="entry name" value="FIDO"/>
    <property type="match status" value="1"/>
</dbReference>
<dbReference type="InterPro" id="IPR040198">
    <property type="entry name" value="Fido_containing"/>
</dbReference>
<gene>
    <name evidence="4" type="ORF">FBFR_02425</name>
</gene>
<keyword evidence="5" id="KW-1185">Reference proteome</keyword>